<accession>A0A917XYF7</accession>
<dbReference type="AlphaFoldDB" id="A0A917XYF7"/>
<evidence type="ECO:0000313" key="2">
    <source>
        <dbReference type="Proteomes" id="UP000624041"/>
    </source>
</evidence>
<dbReference type="PROSITE" id="PS51257">
    <property type="entry name" value="PROKAR_LIPOPROTEIN"/>
    <property type="match status" value="1"/>
</dbReference>
<evidence type="ECO:0000313" key="1">
    <source>
        <dbReference type="EMBL" id="GGN59399.1"/>
    </source>
</evidence>
<keyword evidence="2" id="KW-1185">Reference proteome</keyword>
<dbReference type="EMBL" id="BMOS01000014">
    <property type="protein sequence ID" value="GGN59399.1"/>
    <property type="molecule type" value="Genomic_DNA"/>
</dbReference>
<dbReference type="RefSeq" id="WP_188857375.1">
    <property type="nucleotide sequence ID" value="NZ_BMOS01000014.1"/>
</dbReference>
<comment type="caution">
    <text evidence="1">The sequence shown here is derived from an EMBL/GenBank/DDBJ whole genome shotgun (WGS) entry which is preliminary data.</text>
</comment>
<sequence>MRKYLFILLSILILAACGEVKIHENVDEEVAKDSMQVMDRIFENIDNGIAIEDVSENDHKLFERFTNKYIDKTDTIPIELDGVDYSISLMASDSLIKYAKGASLESDKAVIEENYEYMMRYIEEGE</sequence>
<protein>
    <submittedName>
        <fullName evidence="1">Uncharacterized protein</fullName>
    </submittedName>
</protein>
<gene>
    <name evidence="1" type="ORF">GCM10007971_22460</name>
</gene>
<proteinExistence type="predicted"/>
<name>A0A917XYF7_9BACI</name>
<organism evidence="1 2">
    <name type="scientific">Oceanobacillus indicireducens</name>
    <dbReference type="NCBI Taxonomy" id="1004261"/>
    <lineage>
        <taxon>Bacteria</taxon>
        <taxon>Bacillati</taxon>
        <taxon>Bacillota</taxon>
        <taxon>Bacilli</taxon>
        <taxon>Bacillales</taxon>
        <taxon>Bacillaceae</taxon>
        <taxon>Oceanobacillus</taxon>
    </lineage>
</organism>
<reference evidence="1" key="1">
    <citation type="journal article" date="2014" name="Int. J. Syst. Evol. Microbiol.">
        <title>Complete genome sequence of Corynebacterium casei LMG S-19264T (=DSM 44701T), isolated from a smear-ripened cheese.</title>
        <authorList>
            <consortium name="US DOE Joint Genome Institute (JGI-PGF)"/>
            <person name="Walter F."/>
            <person name="Albersmeier A."/>
            <person name="Kalinowski J."/>
            <person name="Ruckert C."/>
        </authorList>
    </citation>
    <scope>NUCLEOTIDE SEQUENCE</scope>
    <source>
        <strain evidence="1">JCM 17251</strain>
    </source>
</reference>
<dbReference type="Proteomes" id="UP000624041">
    <property type="component" value="Unassembled WGS sequence"/>
</dbReference>
<reference evidence="1" key="2">
    <citation type="submission" date="2020-09" db="EMBL/GenBank/DDBJ databases">
        <authorList>
            <person name="Sun Q."/>
            <person name="Ohkuma M."/>
        </authorList>
    </citation>
    <scope>NUCLEOTIDE SEQUENCE</scope>
    <source>
        <strain evidence="1">JCM 17251</strain>
    </source>
</reference>